<evidence type="ECO:0000256" key="5">
    <source>
        <dbReference type="ARBA" id="ARBA00022679"/>
    </source>
</evidence>
<dbReference type="Pfam" id="PF16192">
    <property type="entry name" value="PMT_4TMC"/>
    <property type="match status" value="1"/>
</dbReference>
<dbReference type="InterPro" id="IPR003342">
    <property type="entry name" value="ArnT-like_N"/>
</dbReference>
<name>A0A6J6Y1C4_9ZZZZ</name>
<evidence type="ECO:0000313" key="18">
    <source>
        <dbReference type="EMBL" id="CAB5043828.1"/>
    </source>
</evidence>
<feature type="domain" description="Protein O-mannosyl-transferase C-terminal four TM" evidence="11">
    <location>
        <begin position="306"/>
        <end position="489"/>
    </location>
</feature>
<dbReference type="AlphaFoldDB" id="A0A6J6Y1C4"/>
<dbReference type="PANTHER" id="PTHR10050">
    <property type="entry name" value="DOLICHYL-PHOSPHATE-MANNOSE--PROTEIN MANNOSYLTRANSFERASE"/>
    <property type="match status" value="1"/>
</dbReference>
<evidence type="ECO:0000259" key="10">
    <source>
        <dbReference type="Pfam" id="PF02366"/>
    </source>
</evidence>
<dbReference type="EMBL" id="CAESAI010000014">
    <property type="protein sequence ID" value="CAB4337806.1"/>
    <property type="molecule type" value="Genomic_DNA"/>
</dbReference>
<dbReference type="EMBL" id="CAFBQG010000002">
    <property type="protein sequence ID" value="CAB5043828.1"/>
    <property type="molecule type" value="Genomic_DNA"/>
</dbReference>
<feature type="transmembrane region" description="Helical" evidence="9">
    <location>
        <begin position="391"/>
        <end position="408"/>
    </location>
</feature>
<evidence type="ECO:0000256" key="8">
    <source>
        <dbReference type="ARBA" id="ARBA00023136"/>
    </source>
</evidence>
<dbReference type="EMBL" id="CAFBIX010000080">
    <property type="protein sequence ID" value="CAB4850784.1"/>
    <property type="molecule type" value="Genomic_DNA"/>
</dbReference>
<comment type="subcellular location">
    <subcellularLocation>
        <location evidence="1">Endomembrane system</location>
        <topology evidence="1">Multi-pass membrane protein</topology>
    </subcellularLocation>
</comment>
<dbReference type="InterPro" id="IPR027005">
    <property type="entry name" value="PMT-like"/>
</dbReference>
<evidence type="ECO:0000313" key="14">
    <source>
        <dbReference type="EMBL" id="CAB4720280.1"/>
    </source>
</evidence>
<evidence type="ECO:0000313" key="16">
    <source>
        <dbReference type="EMBL" id="CAB4850784.1"/>
    </source>
</evidence>
<evidence type="ECO:0000256" key="9">
    <source>
        <dbReference type="SAM" id="Phobius"/>
    </source>
</evidence>
<dbReference type="EMBL" id="CAESAD010000006">
    <property type="protein sequence ID" value="CAB4340628.1"/>
    <property type="molecule type" value="Genomic_DNA"/>
</dbReference>
<evidence type="ECO:0000256" key="1">
    <source>
        <dbReference type="ARBA" id="ARBA00004127"/>
    </source>
</evidence>
<feature type="transmembrane region" description="Helical" evidence="9">
    <location>
        <begin position="174"/>
        <end position="193"/>
    </location>
</feature>
<dbReference type="InterPro" id="IPR032421">
    <property type="entry name" value="PMT_4TMC"/>
</dbReference>
<feature type="transmembrane region" description="Helical" evidence="9">
    <location>
        <begin position="367"/>
        <end position="384"/>
    </location>
</feature>
<proteinExistence type="inferred from homology"/>
<feature type="transmembrane region" description="Helical" evidence="9">
    <location>
        <begin position="448"/>
        <end position="470"/>
    </location>
</feature>
<feature type="domain" description="ArnT-like N-terminal" evidence="10">
    <location>
        <begin position="34"/>
        <end position="250"/>
    </location>
</feature>
<dbReference type="GO" id="GO:0012505">
    <property type="term" value="C:endomembrane system"/>
    <property type="evidence" value="ECO:0007669"/>
    <property type="project" value="UniProtKB-SubCell"/>
</dbReference>
<evidence type="ECO:0000256" key="7">
    <source>
        <dbReference type="ARBA" id="ARBA00022989"/>
    </source>
</evidence>
<keyword evidence="6 9" id="KW-0812">Transmembrane</keyword>
<dbReference type="EMBL" id="CAEZYC010000126">
    <property type="protein sequence ID" value="CAB4720280.1"/>
    <property type="molecule type" value="Genomic_DNA"/>
</dbReference>
<evidence type="ECO:0000259" key="11">
    <source>
        <dbReference type="Pfam" id="PF16192"/>
    </source>
</evidence>
<dbReference type="GO" id="GO:0000030">
    <property type="term" value="F:mannosyltransferase activity"/>
    <property type="evidence" value="ECO:0007669"/>
    <property type="project" value="InterPro"/>
</dbReference>
<dbReference type="UniPathway" id="UPA00378"/>
<gene>
    <name evidence="14" type="ORF">UFOPK2648_01396</name>
    <name evidence="15" type="ORF">UFOPK3037_00777</name>
    <name evidence="16" type="ORF">UFOPK3278_01317</name>
    <name evidence="12" type="ORF">UFOPK3406_00729</name>
    <name evidence="13" type="ORF">UFOPK3925_00950</name>
    <name evidence="17" type="ORF">UFOPK4097_01139</name>
    <name evidence="18" type="ORF">UFOPK4301_00046</name>
</gene>
<keyword evidence="4" id="KW-0328">Glycosyltransferase</keyword>
<dbReference type="GO" id="GO:0006493">
    <property type="term" value="P:protein O-linked glycosylation"/>
    <property type="evidence" value="ECO:0007669"/>
    <property type="project" value="InterPro"/>
</dbReference>
<evidence type="ECO:0000256" key="6">
    <source>
        <dbReference type="ARBA" id="ARBA00022692"/>
    </source>
</evidence>
<evidence type="ECO:0000313" key="12">
    <source>
        <dbReference type="EMBL" id="CAB4337806.1"/>
    </source>
</evidence>
<comment type="similarity">
    <text evidence="3">Belongs to the glycosyltransferase 39 family.</text>
</comment>
<dbReference type="GO" id="GO:0016020">
    <property type="term" value="C:membrane"/>
    <property type="evidence" value="ECO:0007669"/>
    <property type="project" value="InterPro"/>
</dbReference>
<dbReference type="Pfam" id="PF02366">
    <property type="entry name" value="PMT"/>
    <property type="match status" value="1"/>
</dbReference>
<evidence type="ECO:0000256" key="2">
    <source>
        <dbReference type="ARBA" id="ARBA00004922"/>
    </source>
</evidence>
<dbReference type="PANTHER" id="PTHR10050:SF46">
    <property type="entry name" value="PROTEIN O-MANNOSYL-TRANSFERASE 2"/>
    <property type="match status" value="1"/>
</dbReference>
<accession>A0A6J6Y1C4</accession>
<evidence type="ECO:0000256" key="3">
    <source>
        <dbReference type="ARBA" id="ARBA00007222"/>
    </source>
</evidence>
<keyword evidence="7 9" id="KW-1133">Transmembrane helix</keyword>
<evidence type="ECO:0000313" key="15">
    <source>
        <dbReference type="EMBL" id="CAB4803200.1"/>
    </source>
</evidence>
<feature type="transmembrane region" description="Helical" evidence="9">
    <location>
        <begin position="414"/>
        <end position="436"/>
    </location>
</feature>
<evidence type="ECO:0000256" key="4">
    <source>
        <dbReference type="ARBA" id="ARBA00022676"/>
    </source>
</evidence>
<keyword evidence="5" id="KW-0808">Transferase</keyword>
<evidence type="ECO:0000313" key="13">
    <source>
        <dbReference type="EMBL" id="CAB4340628.1"/>
    </source>
</evidence>
<comment type="pathway">
    <text evidence="2">Protein modification; protein glycosylation.</text>
</comment>
<evidence type="ECO:0000313" key="17">
    <source>
        <dbReference type="EMBL" id="CAB5024576.1"/>
    </source>
</evidence>
<dbReference type="EMBL" id="CAFAAO010000008">
    <property type="protein sequence ID" value="CAB4803200.1"/>
    <property type="molecule type" value="Genomic_DNA"/>
</dbReference>
<dbReference type="EMBL" id="CAFBPK010000019">
    <property type="protein sequence ID" value="CAB5024576.1"/>
    <property type="molecule type" value="Genomic_DNA"/>
</dbReference>
<sequence>MAATQSSRREEFDLDLKAPVRGGWAGWRGPLAATGLAALLRLPFLGQPHAIIFDETYYVKDSLAILNFGYERKVIDDADAVLLASGGRDYQSIFTDAPSYVVHPPIGKWIIASGESLFGATPFGWRIAVAILGILSVLMTARIARRLTNSNFIGTVAGLLLALDGLHIAMSRTALLDTSLSFFVLAAFGFLIIDRDSANAGGTKAWRWAMVIALGLACGTKWSGVYFAAAFGVLMLVWDYARRSKALESVRAWIVKDVLPALLMPIAVIGIYLASWFGWFTTSGGWNRNWAETNSTNSWLPNSLVSLIHYHKDMLNFHTHLSTPHSYAANPWTWPLMIRPTSFFYETNPTCGSDKCSQEVIPLGNPLIWWAGAIALGLIIYFAVARRHSAALPIAVAFAAGWIPWLFFPNRTVFSFYSVVFIPYTVMALALVLYLANSRVKSMRAIEYRWPALTFLIVTAILTAFFYPILTGHSMTYDMWHLRMWLPTWV</sequence>
<feature type="transmembrane region" description="Helical" evidence="9">
    <location>
        <begin position="205"/>
        <end position="238"/>
    </location>
</feature>
<reference evidence="15" key="1">
    <citation type="submission" date="2020-05" db="EMBL/GenBank/DDBJ databases">
        <authorList>
            <person name="Chiriac C."/>
            <person name="Salcher M."/>
            <person name="Ghai R."/>
            <person name="Kavagutti S V."/>
        </authorList>
    </citation>
    <scope>NUCLEOTIDE SEQUENCE</scope>
</reference>
<protein>
    <submittedName>
        <fullName evidence="15">Unannotated protein</fullName>
    </submittedName>
</protein>
<feature type="transmembrane region" description="Helical" evidence="9">
    <location>
        <begin position="123"/>
        <end position="144"/>
    </location>
</feature>
<keyword evidence="8 9" id="KW-0472">Membrane</keyword>
<organism evidence="15">
    <name type="scientific">freshwater metagenome</name>
    <dbReference type="NCBI Taxonomy" id="449393"/>
    <lineage>
        <taxon>unclassified sequences</taxon>
        <taxon>metagenomes</taxon>
        <taxon>ecological metagenomes</taxon>
    </lineage>
</organism>
<feature type="transmembrane region" description="Helical" evidence="9">
    <location>
        <begin position="258"/>
        <end position="279"/>
    </location>
</feature>